<dbReference type="AlphaFoldDB" id="A0A164IA62"/>
<sequence length="145" mass="14815">AGRAVGRDVGREDGQLHVFVLVVEDGAVDLQAAAIEHGLGAQLQRIQGFVVEGLGRARHRHGLGAHVVAARLEAARGAGVKIGGAAELVVQGQLGRGVADFAGLVKVRRHAGHLAEGGVLEALVQHARVLAFLGVAQAGAEAEAR</sequence>
<keyword evidence="2" id="KW-1185">Reference proteome</keyword>
<protein>
    <submittedName>
        <fullName evidence="1">Uncharacterized protein</fullName>
    </submittedName>
</protein>
<dbReference type="EMBL" id="LRGB01007739">
    <property type="protein sequence ID" value="KZS01050.1"/>
    <property type="molecule type" value="Genomic_DNA"/>
</dbReference>
<evidence type="ECO:0000313" key="2">
    <source>
        <dbReference type="Proteomes" id="UP000076858"/>
    </source>
</evidence>
<name>A0A164IA62_9CRUS</name>
<dbReference type="Proteomes" id="UP000076858">
    <property type="component" value="Unassembled WGS sequence"/>
</dbReference>
<organism evidence="1 2">
    <name type="scientific">Daphnia magna</name>
    <dbReference type="NCBI Taxonomy" id="35525"/>
    <lineage>
        <taxon>Eukaryota</taxon>
        <taxon>Metazoa</taxon>
        <taxon>Ecdysozoa</taxon>
        <taxon>Arthropoda</taxon>
        <taxon>Crustacea</taxon>
        <taxon>Branchiopoda</taxon>
        <taxon>Diplostraca</taxon>
        <taxon>Cladocera</taxon>
        <taxon>Anomopoda</taxon>
        <taxon>Daphniidae</taxon>
        <taxon>Daphnia</taxon>
    </lineage>
</organism>
<reference evidence="1 2" key="1">
    <citation type="submission" date="2016-03" db="EMBL/GenBank/DDBJ databases">
        <title>EvidentialGene: Evidence-directed Construction of Genes on Genomes.</title>
        <authorList>
            <person name="Gilbert D.G."/>
            <person name="Choi J.-H."/>
            <person name="Mockaitis K."/>
            <person name="Colbourne J."/>
            <person name="Pfrender M."/>
        </authorList>
    </citation>
    <scope>NUCLEOTIDE SEQUENCE [LARGE SCALE GENOMIC DNA]</scope>
    <source>
        <strain evidence="1 2">Xinb3</strain>
        <tissue evidence="1">Complete organism</tissue>
    </source>
</reference>
<proteinExistence type="predicted"/>
<comment type="caution">
    <text evidence="1">The sequence shown here is derived from an EMBL/GenBank/DDBJ whole genome shotgun (WGS) entry which is preliminary data.</text>
</comment>
<accession>A0A164IA62</accession>
<feature type="non-terminal residue" evidence="1">
    <location>
        <position position="1"/>
    </location>
</feature>
<feature type="non-terminal residue" evidence="1">
    <location>
        <position position="145"/>
    </location>
</feature>
<evidence type="ECO:0000313" key="1">
    <source>
        <dbReference type="EMBL" id="KZS01050.1"/>
    </source>
</evidence>
<gene>
    <name evidence="1" type="ORF">APZ42_002408</name>
</gene>